<comment type="catalytic activity">
    <reaction evidence="9">
        <text>L-isoleucine + 2-oxoglutarate = (S)-3-methyl-2-oxopentanoate + L-glutamate</text>
        <dbReference type="Rhea" id="RHEA:24801"/>
        <dbReference type="ChEBI" id="CHEBI:16810"/>
        <dbReference type="ChEBI" id="CHEBI:29985"/>
        <dbReference type="ChEBI" id="CHEBI:35146"/>
        <dbReference type="ChEBI" id="CHEBI:58045"/>
        <dbReference type="EC" id="2.6.1.42"/>
    </reaction>
</comment>
<keyword evidence="11" id="KW-0032">Aminotransferase</keyword>
<dbReference type="EC" id="2.6.1.42" evidence="6"/>
<evidence type="ECO:0000256" key="7">
    <source>
        <dbReference type="ARBA" id="ARBA00022898"/>
    </source>
</evidence>
<dbReference type="PANTHER" id="PTHR42743:SF11">
    <property type="entry name" value="AMINODEOXYCHORISMATE LYASE"/>
    <property type="match status" value="1"/>
</dbReference>
<sequence>MQYYNNKTLVYINGDFIKATEAKADMYSQSLHYGFAAFEGIRAYKTHNGTRIFKAREHFARLKRSCALAGIPFNWDTEQLMRDTYKLLELNQLKDAYIRPLVICDPNMSLTAPAGVSVVICAWEWAAYFGDKLLRLMISSYQRPNPRSTPVEAKLSGHFMNAILASTEAKSKGFDDALMLDHQDKVAAAPNANIFIERDGRLYTPKTGNILPGITRRTVMELCRVLDIEVIEKELTAIELKNADSAFLCGTAAEIVGIQSVDSIIFPQSWNESIGSVIQRAYKNVVLEKVNYEVII</sequence>
<dbReference type="GO" id="GO:0004084">
    <property type="term" value="F:branched-chain-amino-acid transaminase activity"/>
    <property type="evidence" value="ECO:0007669"/>
    <property type="project" value="UniProtKB-EC"/>
</dbReference>
<dbReference type="GO" id="GO:0046394">
    <property type="term" value="P:carboxylic acid biosynthetic process"/>
    <property type="evidence" value="ECO:0007669"/>
    <property type="project" value="UniProtKB-ARBA"/>
</dbReference>
<evidence type="ECO:0000256" key="10">
    <source>
        <dbReference type="ARBA" id="ARBA00049229"/>
    </source>
</evidence>
<dbReference type="PANTHER" id="PTHR42743">
    <property type="entry name" value="AMINO-ACID AMINOTRANSFERASE"/>
    <property type="match status" value="1"/>
</dbReference>
<dbReference type="InterPro" id="IPR043132">
    <property type="entry name" value="BCAT-like_C"/>
</dbReference>
<comment type="cofactor">
    <cofactor evidence="1">
        <name>pyridoxal 5'-phosphate</name>
        <dbReference type="ChEBI" id="CHEBI:597326"/>
    </cofactor>
</comment>
<keyword evidence="11" id="KW-0808">Transferase</keyword>
<evidence type="ECO:0000256" key="8">
    <source>
        <dbReference type="ARBA" id="ARBA00048212"/>
    </source>
</evidence>
<comment type="pathway">
    <text evidence="3">Amino-acid biosynthesis; L-valine biosynthesis; L-valine from pyruvate: step 4/4.</text>
</comment>
<protein>
    <recommendedName>
        <fullName evidence="6">branched-chain-amino-acid transaminase</fullName>
        <ecNumber evidence="6">2.6.1.42</ecNumber>
    </recommendedName>
</protein>
<dbReference type="AlphaFoldDB" id="A0A2T3HHE3"/>
<dbReference type="Pfam" id="PF01063">
    <property type="entry name" value="Aminotran_4"/>
    <property type="match status" value="1"/>
</dbReference>
<dbReference type="InterPro" id="IPR043131">
    <property type="entry name" value="BCAT-like_N"/>
</dbReference>
<evidence type="ECO:0000256" key="5">
    <source>
        <dbReference type="ARBA" id="ARBA00009320"/>
    </source>
</evidence>
<evidence type="ECO:0000256" key="1">
    <source>
        <dbReference type="ARBA" id="ARBA00001933"/>
    </source>
</evidence>
<comment type="catalytic activity">
    <reaction evidence="10">
        <text>L-leucine + 2-oxoglutarate = 4-methyl-2-oxopentanoate + L-glutamate</text>
        <dbReference type="Rhea" id="RHEA:18321"/>
        <dbReference type="ChEBI" id="CHEBI:16810"/>
        <dbReference type="ChEBI" id="CHEBI:17865"/>
        <dbReference type="ChEBI" id="CHEBI:29985"/>
        <dbReference type="ChEBI" id="CHEBI:57427"/>
        <dbReference type="EC" id="2.6.1.42"/>
    </reaction>
</comment>
<comment type="caution">
    <text evidence="11">The sequence shown here is derived from an EMBL/GenBank/DDBJ whole genome shotgun (WGS) entry which is preliminary data.</text>
</comment>
<accession>A0A2T3HHE3</accession>
<evidence type="ECO:0000313" key="11">
    <source>
        <dbReference type="EMBL" id="PST81876.1"/>
    </source>
</evidence>
<evidence type="ECO:0000256" key="4">
    <source>
        <dbReference type="ARBA" id="ARBA00005072"/>
    </source>
</evidence>
<reference evidence="11 12" key="1">
    <citation type="submission" date="2018-03" db="EMBL/GenBank/DDBJ databases">
        <authorList>
            <person name="Keele B.F."/>
        </authorList>
    </citation>
    <scope>NUCLEOTIDE SEQUENCE [LARGE SCALE GENOMIC DNA]</scope>
    <source>
        <strain evidence="11 12">YL28-9</strain>
    </source>
</reference>
<dbReference type="SUPFAM" id="SSF56752">
    <property type="entry name" value="D-aminoacid aminotransferase-like PLP-dependent enzymes"/>
    <property type="match status" value="1"/>
</dbReference>
<dbReference type="EMBL" id="PYLS01000007">
    <property type="protein sequence ID" value="PST81876.1"/>
    <property type="molecule type" value="Genomic_DNA"/>
</dbReference>
<dbReference type="Proteomes" id="UP000240912">
    <property type="component" value="Unassembled WGS sequence"/>
</dbReference>
<comment type="pathway">
    <text evidence="4">Amino-acid biosynthesis; L-leucine biosynthesis; L-leucine from 3-methyl-2-oxobutanoate: step 4/4.</text>
</comment>
<dbReference type="Gene3D" id="3.20.10.10">
    <property type="entry name" value="D-amino Acid Aminotransferase, subunit A, domain 2"/>
    <property type="match status" value="1"/>
</dbReference>
<evidence type="ECO:0000256" key="6">
    <source>
        <dbReference type="ARBA" id="ARBA00013053"/>
    </source>
</evidence>
<organism evidence="11 12">
    <name type="scientific">Pedobacter yulinensis</name>
    <dbReference type="NCBI Taxonomy" id="2126353"/>
    <lineage>
        <taxon>Bacteria</taxon>
        <taxon>Pseudomonadati</taxon>
        <taxon>Bacteroidota</taxon>
        <taxon>Sphingobacteriia</taxon>
        <taxon>Sphingobacteriales</taxon>
        <taxon>Sphingobacteriaceae</taxon>
        <taxon>Pedobacter</taxon>
    </lineage>
</organism>
<comment type="pathway">
    <text evidence="2">Amino-acid biosynthesis; L-isoleucine biosynthesis; L-isoleucine from 2-oxobutanoate: step 4/4.</text>
</comment>
<name>A0A2T3HHE3_9SPHI</name>
<evidence type="ECO:0000256" key="3">
    <source>
        <dbReference type="ARBA" id="ARBA00004931"/>
    </source>
</evidence>
<dbReference type="InterPro" id="IPR050571">
    <property type="entry name" value="Class-IV_PLP-Dep_Aminotrnsfr"/>
</dbReference>
<evidence type="ECO:0000256" key="9">
    <source>
        <dbReference type="ARBA" id="ARBA00048798"/>
    </source>
</evidence>
<keyword evidence="7" id="KW-0663">Pyridoxal phosphate</keyword>
<dbReference type="GO" id="GO:0008652">
    <property type="term" value="P:amino acid biosynthetic process"/>
    <property type="evidence" value="ECO:0007669"/>
    <property type="project" value="UniProtKB-ARBA"/>
</dbReference>
<dbReference type="InterPro" id="IPR001544">
    <property type="entry name" value="Aminotrans_IV"/>
</dbReference>
<keyword evidence="12" id="KW-1185">Reference proteome</keyword>
<proteinExistence type="inferred from homology"/>
<dbReference type="RefSeq" id="WP_107216868.1">
    <property type="nucleotide sequence ID" value="NZ_KZ686271.1"/>
</dbReference>
<dbReference type="Gene3D" id="3.30.470.10">
    <property type="match status" value="1"/>
</dbReference>
<comment type="catalytic activity">
    <reaction evidence="8">
        <text>L-valine + 2-oxoglutarate = 3-methyl-2-oxobutanoate + L-glutamate</text>
        <dbReference type="Rhea" id="RHEA:24813"/>
        <dbReference type="ChEBI" id="CHEBI:11851"/>
        <dbReference type="ChEBI" id="CHEBI:16810"/>
        <dbReference type="ChEBI" id="CHEBI:29985"/>
        <dbReference type="ChEBI" id="CHEBI:57762"/>
        <dbReference type="EC" id="2.6.1.42"/>
    </reaction>
</comment>
<gene>
    <name evidence="11" type="ORF">C7T94_16885</name>
</gene>
<comment type="similarity">
    <text evidence="5">Belongs to the class-IV pyridoxal-phosphate-dependent aminotransferase family.</text>
</comment>
<evidence type="ECO:0000313" key="12">
    <source>
        <dbReference type="Proteomes" id="UP000240912"/>
    </source>
</evidence>
<dbReference type="FunFam" id="3.20.10.10:FF:000002">
    <property type="entry name" value="D-alanine aminotransferase"/>
    <property type="match status" value="1"/>
</dbReference>
<dbReference type="OrthoDB" id="9804984at2"/>
<dbReference type="InterPro" id="IPR036038">
    <property type="entry name" value="Aminotransferase-like"/>
</dbReference>
<evidence type="ECO:0000256" key="2">
    <source>
        <dbReference type="ARBA" id="ARBA00004824"/>
    </source>
</evidence>